<dbReference type="InterPro" id="IPR006652">
    <property type="entry name" value="Kelch_1"/>
</dbReference>
<dbReference type="PANTHER" id="PTHR45632">
    <property type="entry name" value="LD33804P"/>
    <property type="match status" value="1"/>
</dbReference>
<dbReference type="InterPro" id="IPR015915">
    <property type="entry name" value="Kelch-typ_b-propeller"/>
</dbReference>
<dbReference type="Gene3D" id="2.120.10.80">
    <property type="entry name" value="Kelch-type beta propeller"/>
    <property type="match status" value="2"/>
</dbReference>
<evidence type="ECO:0000313" key="4">
    <source>
        <dbReference type="Proteomes" id="UP000306229"/>
    </source>
</evidence>
<name>A0A5B7TV99_9FLAO</name>
<evidence type="ECO:0000313" key="3">
    <source>
        <dbReference type="EMBL" id="QCX39223.1"/>
    </source>
</evidence>
<protein>
    <submittedName>
        <fullName evidence="3">Galactose oxidase</fullName>
    </submittedName>
</protein>
<dbReference type="Proteomes" id="UP000306229">
    <property type="component" value="Chromosome"/>
</dbReference>
<dbReference type="EMBL" id="CP040749">
    <property type="protein sequence ID" value="QCX39223.1"/>
    <property type="molecule type" value="Genomic_DNA"/>
</dbReference>
<dbReference type="KEGG" id="fbe:FF125_12540"/>
<dbReference type="OrthoDB" id="103335at2"/>
<dbReference type="Pfam" id="PF01344">
    <property type="entry name" value="Kelch_1"/>
    <property type="match status" value="1"/>
</dbReference>
<dbReference type="PROSITE" id="PS51257">
    <property type="entry name" value="PROKAR_LIPOPROTEIN"/>
    <property type="match status" value="1"/>
</dbReference>
<evidence type="ECO:0000256" key="1">
    <source>
        <dbReference type="ARBA" id="ARBA00022441"/>
    </source>
</evidence>
<dbReference type="AlphaFoldDB" id="A0A5B7TV99"/>
<proteinExistence type="predicted"/>
<accession>A0A5B7TV99</accession>
<keyword evidence="2" id="KW-0677">Repeat</keyword>
<dbReference type="SUPFAM" id="SSF117281">
    <property type="entry name" value="Kelch motif"/>
    <property type="match status" value="1"/>
</dbReference>
<keyword evidence="4" id="KW-1185">Reference proteome</keyword>
<keyword evidence="1" id="KW-0880">Kelch repeat</keyword>
<reference evidence="3 4" key="1">
    <citation type="submission" date="2019-05" db="EMBL/GenBank/DDBJ databases">
        <title>Algicella ahnfeltiae gen. nov., sp. nov., a novel marine bacterium of the family Flavobacteriaceae isolated from a red alga.</title>
        <authorList>
            <person name="Nedashkovskaya O.I."/>
            <person name="Kukhlevskiy A.D."/>
            <person name="Kim S.-G."/>
            <person name="Zhukova N.V."/>
            <person name="Mikhailov V.V."/>
        </authorList>
    </citation>
    <scope>NUCLEOTIDE SEQUENCE [LARGE SCALE GENOMIC DNA]</scope>
    <source>
        <strain evidence="3 4">10Alg115</strain>
    </source>
</reference>
<gene>
    <name evidence="3" type="ORF">FF125_12540</name>
</gene>
<evidence type="ECO:0000256" key="2">
    <source>
        <dbReference type="ARBA" id="ARBA00022737"/>
    </source>
</evidence>
<dbReference type="PANTHER" id="PTHR45632:SF3">
    <property type="entry name" value="KELCH-LIKE PROTEIN 32"/>
    <property type="match status" value="1"/>
</dbReference>
<sequence>MINMKLTKMIFKSVFFMLFMITIGCTDDDDEDYGNWIESSDFDGDARANAVSFVIGDKGYLATGYDGDDYLVDVWEYSAEGNYWVQKADFPGTARSGAVGFELNGVGYLGTGYDGDDKLNDFWAYDATTNSWEPRADFIGSERYGAIGFSVSGNGYIGTGYDGSELKDFYKYDDVADSWEQSVGYSGSKRKDAATFTIGNKVYLGTGIHNGIYEEDFYVFDGDTEVWTKLTDLDEEDEYSITRSSSVGFTLDGKGYLVSGNYTSDVWEYDPSDDTWEELSSFEGSGRQDASGFNFGDRAFLTMGNSGSYYFDDIWEFKPLDEVDEDD</sequence>
<organism evidence="3 4">
    <name type="scientific">Aureibaculum algae</name>
    <dbReference type="NCBI Taxonomy" id="2584122"/>
    <lineage>
        <taxon>Bacteria</taxon>
        <taxon>Pseudomonadati</taxon>
        <taxon>Bacteroidota</taxon>
        <taxon>Flavobacteriia</taxon>
        <taxon>Flavobacteriales</taxon>
        <taxon>Flavobacteriaceae</taxon>
        <taxon>Aureibaculum</taxon>
    </lineage>
</organism>